<dbReference type="EMBL" id="JAKWFO010000006">
    <property type="protein sequence ID" value="KAI9634670.1"/>
    <property type="molecule type" value="Genomic_DNA"/>
</dbReference>
<dbReference type="GeneID" id="77724787"/>
<comment type="caution">
    <text evidence="11">The sequence shown here is derived from an EMBL/GenBank/DDBJ whole genome shotgun (WGS) entry which is preliminary data.</text>
</comment>
<evidence type="ECO:0000256" key="1">
    <source>
        <dbReference type="ARBA" id="ARBA00004123"/>
    </source>
</evidence>
<accession>A0AA38H5Q9</accession>
<evidence type="ECO:0000256" key="2">
    <source>
        <dbReference type="ARBA" id="ARBA00022723"/>
    </source>
</evidence>
<dbReference type="GO" id="GO:0006351">
    <property type="term" value="P:DNA-templated transcription"/>
    <property type="evidence" value="ECO:0007669"/>
    <property type="project" value="InterPro"/>
</dbReference>
<gene>
    <name evidence="11" type="ORF">MKK02DRAFT_16160</name>
</gene>
<feature type="region of interest" description="Disordered" evidence="8">
    <location>
        <begin position="181"/>
        <end position="219"/>
    </location>
</feature>
<protein>
    <submittedName>
        <fullName evidence="11">Fungal-specific transcription factor domain-containing protein</fullName>
    </submittedName>
</protein>
<keyword evidence="6" id="KW-0804">Transcription</keyword>
<evidence type="ECO:0000313" key="12">
    <source>
        <dbReference type="Proteomes" id="UP001164286"/>
    </source>
</evidence>
<evidence type="ECO:0000256" key="6">
    <source>
        <dbReference type="ARBA" id="ARBA00023163"/>
    </source>
</evidence>
<feature type="region of interest" description="Disordered" evidence="8">
    <location>
        <begin position="1"/>
        <end position="70"/>
    </location>
</feature>
<dbReference type="Proteomes" id="UP001164286">
    <property type="component" value="Unassembled WGS sequence"/>
</dbReference>
<evidence type="ECO:0000256" key="8">
    <source>
        <dbReference type="SAM" id="MobiDB-lite"/>
    </source>
</evidence>
<feature type="compositionally biased region" description="Polar residues" evidence="8">
    <location>
        <begin position="210"/>
        <end position="219"/>
    </location>
</feature>
<evidence type="ECO:0000256" key="3">
    <source>
        <dbReference type="ARBA" id="ARBA00022833"/>
    </source>
</evidence>
<keyword evidence="7" id="KW-0539">Nucleus</keyword>
<dbReference type="PANTHER" id="PTHR47782:SF1">
    <property type="entry name" value="PYRIMIDINE PATHWAY REGULATORY PROTEIN 1"/>
    <property type="match status" value="1"/>
</dbReference>
<feature type="compositionally biased region" description="Polar residues" evidence="8">
    <location>
        <begin position="283"/>
        <end position="295"/>
    </location>
</feature>
<dbReference type="InterPro" id="IPR052202">
    <property type="entry name" value="Yeast_MetPath_Reg"/>
</dbReference>
<dbReference type="PROSITE" id="PS50048">
    <property type="entry name" value="ZN2_CY6_FUNGAL_2"/>
    <property type="match status" value="1"/>
</dbReference>
<dbReference type="SMART" id="SM00906">
    <property type="entry name" value="Fungal_trans"/>
    <property type="match status" value="1"/>
</dbReference>
<feature type="compositionally biased region" description="Basic and acidic residues" evidence="8">
    <location>
        <begin position="256"/>
        <end position="279"/>
    </location>
</feature>
<keyword evidence="4" id="KW-0805">Transcription regulation</keyword>
<feature type="transmembrane region" description="Helical" evidence="9">
    <location>
        <begin position="642"/>
        <end position="662"/>
    </location>
</feature>
<evidence type="ECO:0000259" key="10">
    <source>
        <dbReference type="PROSITE" id="PS50048"/>
    </source>
</evidence>
<dbReference type="Gene3D" id="4.10.240.10">
    <property type="entry name" value="Zn(2)-C6 fungal-type DNA-binding domain"/>
    <property type="match status" value="1"/>
</dbReference>
<keyword evidence="3" id="KW-0862">Zinc</keyword>
<feature type="compositionally biased region" description="Pro residues" evidence="8">
    <location>
        <begin position="16"/>
        <end position="25"/>
    </location>
</feature>
<reference evidence="11" key="1">
    <citation type="journal article" date="2022" name="G3 (Bethesda)">
        <title>High quality genome of the basidiomycete yeast Dioszegia hungarica PDD-24b-2 isolated from cloud water.</title>
        <authorList>
            <person name="Jarrige D."/>
            <person name="Haridas S."/>
            <person name="Bleykasten-Grosshans C."/>
            <person name="Joly M."/>
            <person name="Nadalig T."/>
            <person name="Sancelme M."/>
            <person name="Vuilleumier S."/>
            <person name="Grigoriev I.V."/>
            <person name="Amato P."/>
            <person name="Bringel F."/>
        </authorList>
    </citation>
    <scope>NUCLEOTIDE SEQUENCE</scope>
    <source>
        <strain evidence="11">PDD-24b-2</strain>
    </source>
</reference>
<evidence type="ECO:0000256" key="7">
    <source>
        <dbReference type="ARBA" id="ARBA00023242"/>
    </source>
</evidence>
<dbReference type="PANTHER" id="PTHR47782">
    <property type="entry name" value="ZN(II)2CYS6 TRANSCRIPTION FACTOR (EUROFUNG)-RELATED"/>
    <property type="match status" value="1"/>
</dbReference>
<dbReference type="GO" id="GO:0045944">
    <property type="term" value="P:positive regulation of transcription by RNA polymerase II"/>
    <property type="evidence" value="ECO:0007669"/>
    <property type="project" value="TreeGrafter"/>
</dbReference>
<keyword evidence="9" id="KW-0472">Membrane</keyword>
<dbReference type="SMART" id="SM00066">
    <property type="entry name" value="GAL4"/>
    <property type="match status" value="1"/>
</dbReference>
<dbReference type="Pfam" id="PF00172">
    <property type="entry name" value="Zn_clus"/>
    <property type="match status" value="1"/>
</dbReference>
<feature type="transmembrane region" description="Helical" evidence="9">
    <location>
        <begin position="413"/>
        <end position="430"/>
    </location>
</feature>
<dbReference type="RefSeq" id="XP_052944447.1">
    <property type="nucleotide sequence ID" value="XM_053085586.1"/>
</dbReference>
<feature type="region of interest" description="Disordered" evidence="8">
    <location>
        <begin position="249"/>
        <end position="314"/>
    </location>
</feature>
<dbReference type="GO" id="GO:0000981">
    <property type="term" value="F:DNA-binding transcription factor activity, RNA polymerase II-specific"/>
    <property type="evidence" value="ECO:0007669"/>
    <property type="project" value="InterPro"/>
</dbReference>
<proteinExistence type="predicted"/>
<evidence type="ECO:0000313" key="11">
    <source>
        <dbReference type="EMBL" id="KAI9634670.1"/>
    </source>
</evidence>
<evidence type="ECO:0000256" key="5">
    <source>
        <dbReference type="ARBA" id="ARBA00023125"/>
    </source>
</evidence>
<dbReference type="CDD" id="cd00067">
    <property type="entry name" value="GAL4"/>
    <property type="match status" value="1"/>
</dbReference>
<comment type="subcellular location">
    <subcellularLocation>
        <location evidence="1">Nucleus</location>
    </subcellularLocation>
</comment>
<dbReference type="GO" id="GO:0043565">
    <property type="term" value="F:sequence-specific DNA binding"/>
    <property type="evidence" value="ECO:0007669"/>
    <property type="project" value="TreeGrafter"/>
</dbReference>
<feature type="domain" description="Zn(2)-C6 fungal-type" evidence="10">
    <location>
        <begin position="91"/>
        <end position="119"/>
    </location>
</feature>
<dbReference type="InterPro" id="IPR007219">
    <property type="entry name" value="XnlR_reg_dom"/>
</dbReference>
<dbReference type="PROSITE" id="PS00463">
    <property type="entry name" value="ZN2_CY6_FUNGAL_1"/>
    <property type="match status" value="1"/>
</dbReference>
<evidence type="ECO:0000256" key="4">
    <source>
        <dbReference type="ARBA" id="ARBA00023015"/>
    </source>
</evidence>
<keyword evidence="12" id="KW-1185">Reference proteome</keyword>
<keyword evidence="9" id="KW-1133">Transmembrane helix</keyword>
<dbReference type="GO" id="GO:0008270">
    <property type="term" value="F:zinc ion binding"/>
    <property type="evidence" value="ECO:0007669"/>
    <property type="project" value="InterPro"/>
</dbReference>
<dbReference type="CDD" id="cd12148">
    <property type="entry name" value="fungal_TF_MHR"/>
    <property type="match status" value="1"/>
</dbReference>
<organism evidence="11 12">
    <name type="scientific">Dioszegia hungarica</name>
    <dbReference type="NCBI Taxonomy" id="4972"/>
    <lineage>
        <taxon>Eukaryota</taxon>
        <taxon>Fungi</taxon>
        <taxon>Dikarya</taxon>
        <taxon>Basidiomycota</taxon>
        <taxon>Agaricomycotina</taxon>
        <taxon>Tremellomycetes</taxon>
        <taxon>Tremellales</taxon>
        <taxon>Bulleribasidiaceae</taxon>
        <taxon>Dioszegia</taxon>
    </lineage>
</organism>
<dbReference type="Pfam" id="PF04082">
    <property type="entry name" value="Fungal_trans"/>
    <property type="match status" value="1"/>
</dbReference>
<keyword evidence="9" id="KW-0812">Transmembrane</keyword>
<dbReference type="SUPFAM" id="SSF57701">
    <property type="entry name" value="Zn2/Cys6 DNA-binding domain"/>
    <property type="match status" value="1"/>
</dbReference>
<sequence>MPADRRTSEGPTSYTPYPPPSPSSPPTFQTPAIPQRPPASSRGSKGSNKRKAASPPRSLADYADREASPSAAAATASVDQGSYKVARAISSCTRCRTRKQKCDGLLPRCSACERAKVECIGFDAISKTNISRNHLHTLEQEVIQLRAQVAALRSGHPDPGASQRRESLSLAIDPALSSDIDPALRSSFSPSSSVHQRRHSEFSHGGDRSPSLSSAMNPKNHSLTRMVHDAALRTGHAINQTNANAAFNVSGPFGSHSDKGSVHSGHEGEYGHGSPDRFHAPQRSGSTGSRLSNMAPQRPASAQAPGSGKGKVRQFAIPPLPPQPAVERLVAAYVDFVGVTAPIVHIPTLGRQLTKIREGNDVEESDVFVVMMVLALSTMASARFVDPPDELRACSEAFHAEAMKHLDAVFDEGSYVGLQAILLLIWYSLLNPEKGSIWYLVGLATRTCVDMGYHNEHNAQIEQLDALEIDMRRRLFWVAYKMDRLLSQSLGRPPSIPDGFINVPLPSALHDVDIHSNHFGPPTGDACAYKANFIHTIKIRQLQSEILTNTYGTHGIDQVPTQEWFDDCYDRLKAWLAAAPDPRGTMSAEGYAISFHNSTLLLYRPSSGNPRPDRKALSAVLASSSYIIRIYRRMQLNNRISWLWMTSHFSFMAGLSFLYAFLNLHTMGGGEGVPTLEEAMLDVESCLSTLEYLSPRVPSAGACHDTMRTLSQAILEQLAAPSASRSATVSAAATLRNLSRAAPVSSSRDDPLPNSDYLAPLPSVTLPYELSLLDNLFVNPMATHQKASDYTNGAKTRAVSAEVRSSMATLYNQHANPGVNTANLINSGPSSGFGNGIRPYSLAAQVRAGYTDCPTIEQSLAGVEGTRQGQLSSSVDYGLNGNGNNTGSGEMDTLGDLGILLGAMDGQEASEAAAQALQAQAQHGVQVDSAQNFDFFSFLDEGFGQDAGLDGMALWS</sequence>
<dbReference type="AlphaFoldDB" id="A0AA38H5Q9"/>
<evidence type="ECO:0000256" key="9">
    <source>
        <dbReference type="SAM" id="Phobius"/>
    </source>
</evidence>
<name>A0AA38H5Q9_9TREE</name>
<dbReference type="InterPro" id="IPR036864">
    <property type="entry name" value="Zn2-C6_fun-type_DNA-bd_sf"/>
</dbReference>
<keyword evidence="5" id="KW-0238">DNA-binding</keyword>
<dbReference type="GO" id="GO:0005634">
    <property type="term" value="C:nucleus"/>
    <property type="evidence" value="ECO:0007669"/>
    <property type="project" value="UniProtKB-SubCell"/>
</dbReference>
<dbReference type="InterPro" id="IPR001138">
    <property type="entry name" value="Zn2Cys6_DnaBD"/>
</dbReference>
<keyword evidence="2" id="KW-0479">Metal-binding</keyword>